<dbReference type="GO" id="GO:0005886">
    <property type="term" value="C:plasma membrane"/>
    <property type="evidence" value="ECO:0007669"/>
    <property type="project" value="UniProtKB-SubCell"/>
</dbReference>
<dbReference type="SUPFAM" id="SSF81324">
    <property type="entry name" value="Voltage-gated potassium channels"/>
    <property type="match status" value="1"/>
</dbReference>
<dbReference type="Pfam" id="PF00999">
    <property type="entry name" value="Na_H_Exchanger"/>
    <property type="match status" value="1"/>
</dbReference>
<dbReference type="GO" id="GO:0015385">
    <property type="term" value="F:sodium:proton antiporter activity"/>
    <property type="evidence" value="ECO:0007669"/>
    <property type="project" value="InterPro"/>
</dbReference>
<evidence type="ECO:0000256" key="8">
    <source>
        <dbReference type="ARBA" id="ARBA00023136"/>
    </source>
</evidence>
<evidence type="ECO:0000256" key="6">
    <source>
        <dbReference type="ARBA" id="ARBA00023053"/>
    </source>
</evidence>
<proteinExistence type="predicted"/>
<evidence type="ECO:0000313" key="15">
    <source>
        <dbReference type="EMBL" id="CAD7439784.1"/>
    </source>
</evidence>
<feature type="region of interest" description="Disordered" evidence="10">
    <location>
        <begin position="1133"/>
        <end position="1238"/>
    </location>
</feature>
<feature type="region of interest" description="Disordered" evidence="10">
    <location>
        <begin position="30"/>
        <end position="53"/>
    </location>
</feature>
<dbReference type="PANTHER" id="PTHR10110:SF86">
    <property type="entry name" value="SODIUM_HYDROGEN EXCHANGER 7"/>
    <property type="match status" value="1"/>
</dbReference>
<protein>
    <submittedName>
        <fullName evidence="15">Uncharacterized protein</fullName>
    </submittedName>
</protein>
<evidence type="ECO:0000256" key="2">
    <source>
        <dbReference type="ARBA" id="ARBA00022448"/>
    </source>
</evidence>
<feature type="compositionally biased region" description="Polar residues" evidence="10">
    <location>
        <begin position="31"/>
        <end position="51"/>
    </location>
</feature>
<evidence type="ECO:0000256" key="4">
    <source>
        <dbReference type="ARBA" id="ARBA00022692"/>
    </source>
</evidence>
<evidence type="ECO:0000256" key="5">
    <source>
        <dbReference type="ARBA" id="ARBA00022989"/>
    </source>
</evidence>
<accession>A0A7R9HZI7</accession>
<keyword evidence="6" id="KW-0915">Sodium</keyword>
<keyword evidence="12" id="KW-0732">Signal</keyword>
<keyword evidence="5 11" id="KW-1133">Transmembrane helix</keyword>
<name>A0A7R9HZI7_9NEOP</name>
<evidence type="ECO:0000256" key="12">
    <source>
        <dbReference type="SAM" id="SignalP"/>
    </source>
</evidence>
<dbReference type="GO" id="GO:0098719">
    <property type="term" value="P:sodium ion import across plasma membrane"/>
    <property type="evidence" value="ECO:0007669"/>
    <property type="project" value="TreeGrafter"/>
</dbReference>
<evidence type="ECO:0000259" key="14">
    <source>
        <dbReference type="Pfam" id="PF00999"/>
    </source>
</evidence>
<dbReference type="GO" id="GO:0051453">
    <property type="term" value="P:regulation of intracellular pH"/>
    <property type="evidence" value="ECO:0007669"/>
    <property type="project" value="TreeGrafter"/>
</dbReference>
<keyword evidence="7" id="KW-0406">Ion transport</keyword>
<feature type="domain" description="Cation/H+ exchanger transmembrane" evidence="14">
    <location>
        <begin position="82"/>
        <end position="398"/>
    </location>
</feature>
<organism evidence="15">
    <name type="scientific">Timema bartmani</name>
    <dbReference type="NCBI Taxonomy" id="61472"/>
    <lineage>
        <taxon>Eukaryota</taxon>
        <taxon>Metazoa</taxon>
        <taxon>Ecdysozoa</taxon>
        <taxon>Arthropoda</taxon>
        <taxon>Hexapoda</taxon>
        <taxon>Insecta</taxon>
        <taxon>Pterygota</taxon>
        <taxon>Neoptera</taxon>
        <taxon>Polyneoptera</taxon>
        <taxon>Phasmatodea</taxon>
        <taxon>Timematodea</taxon>
        <taxon>Timematoidea</taxon>
        <taxon>Timematidae</taxon>
        <taxon>Timema</taxon>
    </lineage>
</organism>
<feature type="transmembrane region" description="Helical" evidence="11">
    <location>
        <begin position="128"/>
        <end position="144"/>
    </location>
</feature>
<evidence type="ECO:0000256" key="10">
    <source>
        <dbReference type="SAM" id="MobiDB-lite"/>
    </source>
</evidence>
<dbReference type="GO" id="GO:0005216">
    <property type="term" value="F:monoatomic ion channel activity"/>
    <property type="evidence" value="ECO:0007669"/>
    <property type="project" value="InterPro"/>
</dbReference>
<sequence>MIWVKTFTLCFIFMSISEIHRSVAIAKKTGDSSGTRLTPNRRQEDNNSSNIDGDKHSYVQYKQANAFLFVSGVLAIGGVIRVVLCGLGWHIPYEIALLIIGGLFGWLANEYKNVEYYTYVCSIHPRHFLLLFLPALVFKTAYSFDAHAFIRSFWQIAILAVPGFLIVAALTGTILMYAFRFDWSWEVWFLFGTIASAIHPHYVVTILKDLGQSKHLSTLIEGESMLGDSTAIVIFYLVTGHLMNEITTGLAILLFLLKYYLGGVAIGFCLGKVTALAFCYVFNDAITEVILTLVTTYATFFISEEFLGTSGVLAVAMIGIMVSAEKTSVNAEVERFLHDLWEILSYIANTLLFLGAGIIIVENAIGIIPPSDFVLVFITYIICNLTRSIAMLKMDKFLADANWVLVEEATKIKHPFKIEYENEDDDEEEEEDDMYMGYRFTTCPDCQKDVLTEPTAREFKEMTKEARARVSYWRQFEHGMLSKEGVRVLVTAVDVAADKEEQVVDLEVLKNNWKAKGSLVFVRSKLIDMMSSTGQTYYRVPRQRWRHGCYAIAMHRCFDAFIYFAIILNSIPIILEIQVNPPSGTSLNITLKVLNNIFFLIYFVEFVIKVVALGFTTYIKSHWNKLDFFILLISCADLVMDYLDMFTTFNKATNFTSTITTAGKLLRILRLARLFRLFRASIPKIIAFIDTRIDLQLSQGYDTGKGFVTGEEEIAKILVHIVDNKRILDEMKLKVEANRLTVTKELGLMQRDRPWIAITVKTRQAIRSILNNLKDSVLELKDGGLLDAVEYPKLMEVVEDRLKYLRTHIKMVEPCPPQILLKEVPWVVGDEAVAEFLLNLQRYGALPNMDFFTSLRFDEKQEDYIVSGNVIGELGVLTGRPYDITMTCDSSVQAYKVSLEVIKDAMNLSSDVSQGLRARMWKAIAIRLAPVILMDVPTYQSWTQDKIKYHLERAFVPTLTQHRRFKVNELMEDLLLIEGQVKDYSNGMVYSAPTYIPRTVHQLMFPENNNMNNDLSVETKLLIIPAKDVDELDIMENEENAMIISTSSSKCLQHLVQSRISSNASKLRKLRARNRKKNMFGFNAARPRYDAEGRKSIKPSMVSSSIFQTSNRVAPSDASLIFDSKEDSNKETVFTVKPDLGTSQDKREKEEFKRQRSDLFKVKENDNDDEENQKPPERKLSIKEPEVPTIPPRGGQENRPNLKIEKMPVSRPYNLPPRVKMDDLTEEEEEEEEEDSDG</sequence>
<evidence type="ECO:0000256" key="3">
    <source>
        <dbReference type="ARBA" id="ARBA00022475"/>
    </source>
</evidence>
<dbReference type="AlphaFoldDB" id="A0A7R9HZI7"/>
<feature type="transmembrane region" description="Helical" evidence="11">
    <location>
        <begin position="156"/>
        <end position="179"/>
    </location>
</feature>
<evidence type="ECO:0000259" key="13">
    <source>
        <dbReference type="Pfam" id="PF00520"/>
    </source>
</evidence>
<evidence type="ECO:0000256" key="11">
    <source>
        <dbReference type="SAM" id="Phobius"/>
    </source>
</evidence>
<dbReference type="PANTHER" id="PTHR10110">
    <property type="entry name" value="SODIUM/HYDROGEN EXCHANGER"/>
    <property type="match status" value="1"/>
</dbReference>
<reference evidence="15" key="1">
    <citation type="submission" date="2020-11" db="EMBL/GenBank/DDBJ databases">
        <authorList>
            <person name="Tran Van P."/>
        </authorList>
    </citation>
    <scope>NUCLEOTIDE SEQUENCE</scope>
</reference>
<keyword evidence="4 11" id="KW-0812">Transmembrane</keyword>
<dbReference type="Gene3D" id="6.10.140.1330">
    <property type="match status" value="1"/>
</dbReference>
<evidence type="ECO:0000256" key="7">
    <source>
        <dbReference type="ARBA" id="ARBA00023065"/>
    </source>
</evidence>
<dbReference type="GO" id="GO:0015386">
    <property type="term" value="F:potassium:proton antiporter activity"/>
    <property type="evidence" value="ECO:0007669"/>
    <property type="project" value="TreeGrafter"/>
</dbReference>
<evidence type="ECO:0000256" key="9">
    <source>
        <dbReference type="ARBA" id="ARBA00023201"/>
    </source>
</evidence>
<keyword evidence="2" id="KW-0813">Transport</keyword>
<feature type="transmembrane region" description="Helical" evidence="11">
    <location>
        <begin position="306"/>
        <end position="322"/>
    </location>
</feature>
<feature type="transmembrane region" description="Helical" evidence="11">
    <location>
        <begin position="367"/>
        <end position="386"/>
    </location>
</feature>
<dbReference type="InterPro" id="IPR018422">
    <property type="entry name" value="Cation/H_exchanger_CPA1"/>
</dbReference>
<dbReference type="InterPro" id="IPR006153">
    <property type="entry name" value="Cation/H_exchanger_TM"/>
</dbReference>
<dbReference type="EMBL" id="OD564784">
    <property type="protein sequence ID" value="CAD7439784.1"/>
    <property type="molecule type" value="Genomic_DNA"/>
</dbReference>
<feature type="domain" description="Ion transport" evidence="13">
    <location>
        <begin position="555"/>
        <end position="679"/>
    </location>
</feature>
<feature type="compositionally biased region" description="Acidic residues" evidence="10">
    <location>
        <begin position="1224"/>
        <end position="1238"/>
    </location>
</feature>
<feature type="transmembrane region" description="Helical" evidence="11">
    <location>
        <begin position="66"/>
        <end position="84"/>
    </location>
</feature>
<gene>
    <name evidence="15" type="ORF">TBIB3V08_LOCUS2331</name>
</gene>
<feature type="transmembrane region" description="Helical" evidence="11">
    <location>
        <begin position="343"/>
        <end position="361"/>
    </location>
</feature>
<keyword evidence="3" id="KW-1003">Cell membrane</keyword>
<feature type="transmembrane region" description="Helical" evidence="11">
    <location>
        <begin position="597"/>
        <end position="619"/>
    </location>
</feature>
<evidence type="ECO:0000256" key="1">
    <source>
        <dbReference type="ARBA" id="ARBA00004651"/>
    </source>
</evidence>
<feature type="signal peptide" evidence="12">
    <location>
        <begin position="1"/>
        <end position="24"/>
    </location>
</feature>
<comment type="subcellular location">
    <subcellularLocation>
        <location evidence="1">Cell membrane</location>
        <topology evidence="1">Multi-pass membrane protein</topology>
    </subcellularLocation>
</comment>
<feature type="compositionally biased region" description="Basic and acidic residues" evidence="10">
    <location>
        <begin position="1144"/>
        <end position="1165"/>
    </location>
</feature>
<feature type="chain" id="PRO_5031546679" evidence="12">
    <location>
        <begin position="25"/>
        <end position="1238"/>
    </location>
</feature>
<feature type="transmembrane region" description="Helical" evidence="11">
    <location>
        <begin position="91"/>
        <end position="108"/>
    </location>
</feature>
<keyword evidence="9" id="KW-0739">Sodium transport</keyword>
<dbReference type="Gene3D" id="1.20.120.350">
    <property type="entry name" value="Voltage-gated potassium channels. Chain C"/>
    <property type="match status" value="1"/>
</dbReference>
<dbReference type="InterPro" id="IPR005821">
    <property type="entry name" value="Ion_trans_dom"/>
</dbReference>
<feature type="transmembrane region" description="Helical" evidence="11">
    <location>
        <begin position="249"/>
        <end position="270"/>
    </location>
</feature>
<feature type="transmembrane region" description="Helical" evidence="11">
    <location>
        <begin position="225"/>
        <end position="243"/>
    </location>
</feature>
<keyword evidence="8 11" id="KW-0472">Membrane</keyword>
<feature type="transmembrane region" description="Helical" evidence="11">
    <location>
        <begin position="560"/>
        <end position="577"/>
    </location>
</feature>
<feature type="transmembrane region" description="Helical" evidence="11">
    <location>
        <begin position="185"/>
        <end position="204"/>
    </location>
</feature>
<dbReference type="InterPro" id="IPR027359">
    <property type="entry name" value="Volt_channel_dom_sf"/>
</dbReference>
<feature type="compositionally biased region" description="Basic and acidic residues" evidence="10">
    <location>
        <begin position="1172"/>
        <end position="1186"/>
    </location>
</feature>
<dbReference type="Pfam" id="PF00520">
    <property type="entry name" value="Ion_trans"/>
    <property type="match status" value="1"/>
</dbReference>
<feature type="transmembrane region" description="Helical" evidence="11">
    <location>
        <begin position="626"/>
        <end position="643"/>
    </location>
</feature>